<proteinExistence type="predicted"/>
<dbReference type="EMBL" id="JACCAB010000001">
    <property type="protein sequence ID" value="NYG05881.1"/>
    <property type="molecule type" value="Genomic_DNA"/>
</dbReference>
<reference evidence="1 2" key="1">
    <citation type="submission" date="2020-07" db="EMBL/GenBank/DDBJ databases">
        <title>Sequencing the genomes of 1000 actinobacteria strains.</title>
        <authorList>
            <person name="Klenk H.-P."/>
        </authorList>
    </citation>
    <scope>NUCLEOTIDE SEQUENCE [LARGE SCALE GENOMIC DNA]</scope>
    <source>
        <strain evidence="1 2">DSM 23987</strain>
    </source>
</reference>
<accession>A0A852WEN6</accession>
<protein>
    <submittedName>
        <fullName evidence="1">Uncharacterized protein</fullName>
    </submittedName>
</protein>
<sequence>MPAVQSRAVRLELAGLGRVLGLGWTDEPPASFRVIEGGPR</sequence>
<gene>
    <name evidence="1" type="ORF">BJ986_000368</name>
</gene>
<evidence type="ECO:0000313" key="1">
    <source>
        <dbReference type="EMBL" id="NYG05881.1"/>
    </source>
</evidence>
<dbReference type="Proteomes" id="UP000573599">
    <property type="component" value="Unassembled WGS sequence"/>
</dbReference>
<name>A0A852WEN6_9MICO</name>
<keyword evidence="2" id="KW-1185">Reference proteome</keyword>
<dbReference type="RefSeq" id="WP_272955358.1">
    <property type="nucleotide sequence ID" value="NZ_JACCAB010000001.1"/>
</dbReference>
<dbReference type="AlphaFoldDB" id="A0A852WEN6"/>
<organism evidence="1 2">
    <name type="scientific">Pedococcus badiiscoriae</name>
    <dbReference type="NCBI Taxonomy" id="642776"/>
    <lineage>
        <taxon>Bacteria</taxon>
        <taxon>Bacillati</taxon>
        <taxon>Actinomycetota</taxon>
        <taxon>Actinomycetes</taxon>
        <taxon>Micrococcales</taxon>
        <taxon>Intrasporangiaceae</taxon>
        <taxon>Pedococcus</taxon>
    </lineage>
</organism>
<comment type="caution">
    <text evidence="1">The sequence shown here is derived from an EMBL/GenBank/DDBJ whole genome shotgun (WGS) entry which is preliminary data.</text>
</comment>
<evidence type="ECO:0000313" key="2">
    <source>
        <dbReference type="Proteomes" id="UP000573599"/>
    </source>
</evidence>